<dbReference type="AlphaFoldDB" id="A0A4Y8VPQ7"/>
<name>A0A4Y8VPQ7_9BACT</name>
<sequence>MLIGREQEQEMLHKAYESDSSQFVAVYGRRRVGKTYLVRECFADKFVFQHSGVAKASTKLQLRYFKESLLKSGFPKARLPKDWIEAFSMLEQLIEQSEAEKKVVFIDEIPWMDTPRSNFITALEYFWNSFASARKDVILIVCGSATSWIINKVLKNHGGLHNRVNLRISLQPFTLHECELYAKSIGMRTTRYELLEYYMVLGGVAFYWSLLDKGKSVAQNIDSLLFSITGQLHNEFNELYDSLFNNPEPYLKVINVLGTIKVGMSRTELLEKIGLSSGANITRILDDLEACGFIRKYNAFGKKRNDTIYQLIDNFTLFYFKFMKDNKGGDEHFWSHSYLSPVRYTWVGLAFERVCMQHVNQIKHKLGISGVLTSVSSWSVKDDPIYGQGAQIDLLIERADNVVNVCEIKFSQDKYVISQDYSRNLAHKIERFLQTTKTRKTLHLTMITVNGLAHNEYWGMVQSEVVADDLFHE</sequence>
<dbReference type="SUPFAM" id="SSF52540">
    <property type="entry name" value="P-loop containing nucleoside triphosphate hydrolases"/>
    <property type="match status" value="1"/>
</dbReference>
<dbReference type="PANTHER" id="PTHR34704">
    <property type="entry name" value="ATPASE"/>
    <property type="match status" value="1"/>
</dbReference>
<keyword evidence="2" id="KW-0547">Nucleotide-binding</keyword>
<dbReference type="InterPro" id="IPR036390">
    <property type="entry name" value="WH_DNA-bd_sf"/>
</dbReference>
<protein>
    <submittedName>
        <fullName evidence="2">ATP-binding protein</fullName>
    </submittedName>
</protein>
<proteinExistence type="predicted"/>
<dbReference type="InterPro" id="IPR011579">
    <property type="entry name" value="ATPase_dom"/>
</dbReference>
<keyword evidence="2" id="KW-0067">ATP-binding</keyword>
<gene>
    <name evidence="2" type="ORF">EXN75_06390</name>
</gene>
<evidence type="ECO:0000313" key="2">
    <source>
        <dbReference type="EMBL" id="TFH82552.1"/>
    </source>
</evidence>
<dbReference type="Gene3D" id="3.40.50.300">
    <property type="entry name" value="P-loop containing nucleotide triphosphate hydrolases"/>
    <property type="match status" value="1"/>
</dbReference>
<dbReference type="RefSeq" id="WP_118118500.1">
    <property type="nucleotide sequence ID" value="NZ_DBGBKM010000050.1"/>
</dbReference>
<keyword evidence="3" id="KW-1185">Reference proteome</keyword>
<organism evidence="2 3">
    <name type="scientific">Segatella hominis</name>
    <dbReference type="NCBI Taxonomy" id="2518605"/>
    <lineage>
        <taxon>Bacteria</taxon>
        <taxon>Pseudomonadati</taxon>
        <taxon>Bacteroidota</taxon>
        <taxon>Bacteroidia</taxon>
        <taxon>Bacteroidales</taxon>
        <taxon>Prevotellaceae</taxon>
        <taxon>Segatella</taxon>
    </lineage>
</organism>
<reference evidence="2 3" key="1">
    <citation type="submission" date="2019-02" db="EMBL/GenBank/DDBJ databases">
        <title>Draft Genome Sequence of the Prevotella sp. BCRC 81118, Isolated from Human Feces.</title>
        <authorList>
            <person name="Huang C.-H."/>
        </authorList>
    </citation>
    <scope>NUCLEOTIDE SEQUENCE [LARGE SCALE GENOMIC DNA]</scope>
    <source>
        <strain evidence="2 3">BCRC 81118</strain>
    </source>
</reference>
<feature type="domain" description="ATPase" evidence="1">
    <location>
        <begin position="4"/>
        <end position="174"/>
    </location>
</feature>
<evidence type="ECO:0000259" key="1">
    <source>
        <dbReference type="Pfam" id="PF01637"/>
    </source>
</evidence>
<dbReference type="SUPFAM" id="SSF46785">
    <property type="entry name" value="Winged helix' DNA-binding domain"/>
    <property type="match status" value="1"/>
</dbReference>
<dbReference type="EMBL" id="SGVY01000012">
    <property type="protein sequence ID" value="TFH82552.1"/>
    <property type="molecule type" value="Genomic_DNA"/>
</dbReference>
<dbReference type="PANTHER" id="PTHR34704:SF1">
    <property type="entry name" value="ATPASE"/>
    <property type="match status" value="1"/>
</dbReference>
<comment type="caution">
    <text evidence="2">The sequence shown here is derived from an EMBL/GenBank/DDBJ whole genome shotgun (WGS) entry which is preliminary data.</text>
</comment>
<dbReference type="Pfam" id="PF01637">
    <property type="entry name" value="ATPase_2"/>
    <property type="match status" value="1"/>
</dbReference>
<dbReference type="OrthoDB" id="9813134at2"/>
<dbReference type="InterPro" id="IPR027417">
    <property type="entry name" value="P-loop_NTPase"/>
</dbReference>
<dbReference type="Proteomes" id="UP000297872">
    <property type="component" value="Unassembled WGS sequence"/>
</dbReference>
<dbReference type="GeneID" id="302994922"/>
<accession>A0A4Y8VPQ7</accession>
<dbReference type="GO" id="GO:0005524">
    <property type="term" value="F:ATP binding"/>
    <property type="evidence" value="ECO:0007669"/>
    <property type="project" value="UniProtKB-KW"/>
</dbReference>
<evidence type="ECO:0000313" key="3">
    <source>
        <dbReference type="Proteomes" id="UP000297872"/>
    </source>
</evidence>